<dbReference type="RefSeq" id="WP_185023868.1">
    <property type="nucleotide sequence ID" value="NZ_JACHMQ010000001.1"/>
</dbReference>
<evidence type="ECO:0000259" key="1">
    <source>
        <dbReference type="Pfam" id="PF04149"/>
    </source>
</evidence>
<comment type="caution">
    <text evidence="2">The sequence shown here is derived from an EMBL/GenBank/DDBJ whole genome shotgun (WGS) entry which is preliminary data.</text>
</comment>
<dbReference type="AlphaFoldDB" id="A0A7X0KXC1"/>
<dbReference type="EMBL" id="JACHMQ010000001">
    <property type="protein sequence ID" value="MBB6394172.1"/>
    <property type="molecule type" value="Genomic_DNA"/>
</dbReference>
<reference evidence="2 3" key="1">
    <citation type="submission" date="2020-08" db="EMBL/GenBank/DDBJ databases">
        <title>Sequencing the genomes of 1000 actinobacteria strains.</title>
        <authorList>
            <person name="Klenk H.-P."/>
        </authorList>
    </citation>
    <scope>NUCLEOTIDE SEQUENCE [LARGE SCALE GENOMIC DNA]</scope>
    <source>
        <strain evidence="2 3">DSM 43675</strain>
    </source>
</reference>
<evidence type="ECO:0000313" key="3">
    <source>
        <dbReference type="Proteomes" id="UP000546324"/>
    </source>
</evidence>
<name>A0A7X0KXC1_9ACTN</name>
<dbReference type="InterPro" id="IPR007278">
    <property type="entry name" value="DUF397"/>
</dbReference>
<sequence>MTHTNASAPVWRKSSRSSDPDLAVCVEVASIGSVRAIRDSKDPEGPRLSLSMDSWRTFMDAVKSDGFQA</sequence>
<dbReference type="Pfam" id="PF04149">
    <property type="entry name" value="DUF397"/>
    <property type="match status" value="1"/>
</dbReference>
<gene>
    <name evidence="2" type="ORF">BKA00_001086</name>
</gene>
<accession>A0A7X0KXC1</accession>
<evidence type="ECO:0000313" key="2">
    <source>
        <dbReference type="EMBL" id="MBB6394172.1"/>
    </source>
</evidence>
<proteinExistence type="predicted"/>
<organism evidence="2 3">
    <name type="scientific">Actinomadura coerulea</name>
    <dbReference type="NCBI Taxonomy" id="46159"/>
    <lineage>
        <taxon>Bacteria</taxon>
        <taxon>Bacillati</taxon>
        <taxon>Actinomycetota</taxon>
        <taxon>Actinomycetes</taxon>
        <taxon>Streptosporangiales</taxon>
        <taxon>Thermomonosporaceae</taxon>
        <taxon>Actinomadura</taxon>
    </lineage>
</organism>
<protein>
    <recommendedName>
        <fullName evidence="1">DUF397 domain-containing protein</fullName>
    </recommendedName>
</protein>
<keyword evidence="3" id="KW-1185">Reference proteome</keyword>
<dbReference type="Proteomes" id="UP000546324">
    <property type="component" value="Unassembled WGS sequence"/>
</dbReference>
<feature type="domain" description="DUF397" evidence="1">
    <location>
        <begin position="10"/>
        <end position="63"/>
    </location>
</feature>